<dbReference type="Pfam" id="PF01661">
    <property type="entry name" value="Macro"/>
    <property type="match status" value="1"/>
</dbReference>
<protein>
    <submittedName>
        <fullName evidence="2">O-acetyl-ADP-ribose deacetylase (Regulator of RNase III)</fullName>
    </submittedName>
</protein>
<gene>
    <name evidence="2" type="ORF">DFO77_1419</name>
</gene>
<dbReference type="Gene3D" id="3.40.220.10">
    <property type="entry name" value="Leucine Aminopeptidase, subunit E, domain 1"/>
    <property type="match status" value="1"/>
</dbReference>
<dbReference type="InterPro" id="IPR043472">
    <property type="entry name" value="Macro_dom-like"/>
</dbReference>
<dbReference type="CDD" id="cd02908">
    <property type="entry name" value="Macro_OAADPr_deacetylase"/>
    <property type="match status" value="1"/>
</dbReference>
<dbReference type="PANTHER" id="PTHR11106:SF27">
    <property type="entry name" value="MACRO DOMAIN-CONTAINING PROTEIN"/>
    <property type="match status" value="1"/>
</dbReference>
<feature type="domain" description="Macro" evidence="1">
    <location>
        <begin position="1"/>
        <end position="174"/>
    </location>
</feature>
<dbReference type="Proteomes" id="UP000252733">
    <property type="component" value="Unassembled WGS sequence"/>
</dbReference>
<dbReference type="STRING" id="1168289.GCA_000259075_02006"/>
<dbReference type="InterPro" id="IPR002589">
    <property type="entry name" value="Macro_dom"/>
</dbReference>
<accession>A0A2T0WZC2</accession>
<evidence type="ECO:0000259" key="1">
    <source>
        <dbReference type="PROSITE" id="PS51154"/>
    </source>
</evidence>
<name>A0A2T0WZC2_9BACT</name>
<dbReference type="EMBL" id="QPIZ01000041">
    <property type="protein sequence ID" value="RCW26090.1"/>
    <property type="molecule type" value="Genomic_DNA"/>
</dbReference>
<proteinExistence type="predicted"/>
<dbReference type="SMART" id="SM00506">
    <property type="entry name" value="A1pp"/>
    <property type="match status" value="1"/>
</dbReference>
<evidence type="ECO:0000313" key="3">
    <source>
        <dbReference type="Proteomes" id="UP000252733"/>
    </source>
</evidence>
<dbReference type="PROSITE" id="PS51154">
    <property type="entry name" value="MACRO"/>
    <property type="match status" value="1"/>
</dbReference>
<dbReference type="OrthoDB" id="6194521at2"/>
<comment type="caution">
    <text evidence="2">The sequence shown here is derived from an EMBL/GenBank/DDBJ whole genome shotgun (WGS) entry which is preliminary data.</text>
</comment>
<organism evidence="2 3">
    <name type="scientific">Marinilabilia salmonicolor</name>
    <dbReference type="NCBI Taxonomy" id="989"/>
    <lineage>
        <taxon>Bacteria</taxon>
        <taxon>Pseudomonadati</taxon>
        <taxon>Bacteroidota</taxon>
        <taxon>Bacteroidia</taxon>
        <taxon>Marinilabiliales</taxon>
        <taxon>Marinilabiliaceae</taxon>
        <taxon>Marinilabilia</taxon>
    </lineage>
</organism>
<evidence type="ECO:0000313" key="2">
    <source>
        <dbReference type="EMBL" id="RCW26090.1"/>
    </source>
</evidence>
<keyword evidence="3" id="KW-1185">Reference proteome</keyword>
<dbReference type="RefSeq" id="WP_106154571.1">
    <property type="nucleotide sequence ID" value="NZ_PVTS01000022.1"/>
</dbReference>
<reference evidence="2 3" key="1">
    <citation type="submission" date="2018-07" db="EMBL/GenBank/DDBJ databases">
        <title>Freshwater and sediment microbial communities from various areas in North America, analyzing microbe dynamics in response to fracking.</title>
        <authorList>
            <person name="Lamendella R."/>
        </authorList>
    </citation>
    <scope>NUCLEOTIDE SEQUENCE [LARGE SCALE GENOMIC DNA]</scope>
    <source>
        <strain evidence="2 3">160A</strain>
    </source>
</reference>
<dbReference type="SUPFAM" id="SSF52949">
    <property type="entry name" value="Macro domain-like"/>
    <property type="match status" value="1"/>
</dbReference>
<dbReference type="AlphaFoldDB" id="A0A2T0WZC2"/>
<dbReference type="PANTHER" id="PTHR11106">
    <property type="entry name" value="GANGLIOSIDE INDUCED DIFFERENTIATION ASSOCIATED PROTEIN 2-RELATED"/>
    <property type="match status" value="1"/>
</dbReference>
<sequence length="174" mass="18561">MKKTIANTTIEIIRGDIASQPDMQAIVNAANAHLLNGGGVAGAIHRAAGPGLEKECKPMGPIRPGEAVISGGHNLPNKYVIHCLGPVYGQDKPEDKLLADCYRNALLLADKKEIESIAFPAISTGIFGYPAEDAAHVALKTIIDTIPNLTNIRTIRVVLFGQDDFEIWKKALAG</sequence>